<dbReference type="Pfam" id="PF00104">
    <property type="entry name" value="Hormone_recep"/>
    <property type="match status" value="1"/>
</dbReference>
<evidence type="ECO:0000256" key="2">
    <source>
        <dbReference type="ARBA" id="ARBA00023163"/>
    </source>
</evidence>
<reference evidence="7" key="1">
    <citation type="submission" date="2017-02" db="UniProtKB">
        <authorList>
            <consortium name="WormBaseParasite"/>
        </authorList>
    </citation>
    <scope>IDENTIFICATION</scope>
</reference>
<evidence type="ECO:0000256" key="4">
    <source>
        <dbReference type="SAM" id="SignalP"/>
    </source>
</evidence>
<keyword evidence="6" id="KW-1185">Reference proteome</keyword>
<dbReference type="WBParaSite" id="SMUV_0000115301-mRNA-1">
    <property type="protein sequence ID" value="SMUV_0000115301-mRNA-1"/>
    <property type="gene ID" value="SMUV_0000115301"/>
</dbReference>
<dbReference type="STRING" id="451379.A0A0N5AAH7"/>
<dbReference type="SMART" id="SM00430">
    <property type="entry name" value="HOLI"/>
    <property type="match status" value="1"/>
</dbReference>
<dbReference type="SUPFAM" id="SSF48508">
    <property type="entry name" value="Nuclear receptor ligand-binding domain"/>
    <property type="match status" value="1"/>
</dbReference>
<keyword evidence="2" id="KW-0804">Transcription</keyword>
<protein>
    <submittedName>
        <fullName evidence="7">NR LBD domain-containing protein</fullName>
    </submittedName>
</protein>
<evidence type="ECO:0000313" key="7">
    <source>
        <dbReference type="WBParaSite" id="SMUV_0000115301-mRNA-1"/>
    </source>
</evidence>
<organism evidence="6 7">
    <name type="scientific">Syphacia muris</name>
    <dbReference type="NCBI Taxonomy" id="451379"/>
    <lineage>
        <taxon>Eukaryota</taxon>
        <taxon>Metazoa</taxon>
        <taxon>Ecdysozoa</taxon>
        <taxon>Nematoda</taxon>
        <taxon>Chromadorea</taxon>
        <taxon>Rhabditida</taxon>
        <taxon>Spirurina</taxon>
        <taxon>Oxyuridomorpha</taxon>
        <taxon>Oxyuroidea</taxon>
        <taxon>Oxyuridae</taxon>
        <taxon>Syphacia</taxon>
    </lineage>
</organism>
<dbReference type="AlphaFoldDB" id="A0A0N5AAH7"/>
<dbReference type="PANTHER" id="PTHR47630">
    <property type="entry name" value="NUCLEAR HORMONE RECEPTOR FAMILY-RELATED-RELATED"/>
    <property type="match status" value="1"/>
</dbReference>
<keyword evidence="1" id="KW-0805">Transcription regulation</keyword>
<feature type="domain" description="NR LBD" evidence="5">
    <location>
        <begin position="9"/>
        <end position="217"/>
    </location>
</feature>
<keyword evidence="3" id="KW-0675">Receptor</keyword>
<name>A0A0N5AAH7_9BILA</name>
<evidence type="ECO:0000256" key="3">
    <source>
        <dbReference type="ARBA" id="ARBA00023170"/>
    </source>
</evidence>
<evidence type="ECO:0000256" key="1">
    <source>
        <dbReference type="ARBA" id="ARBA00023015"/>
    </source>
</evidence>
<sequence length="217" mass="25541">MQSYKSLFTVLSLLFTSLSIRYSTYVEQQFLQITPTGEHIASLSDSLFDWRRCFLFYIDFLKRFSDFITMPYQDQIKIAKRRFSPFHWWLVSNWSAQCNCMGVCYSNGTFFPLETSQQFFPDLRGTAEAMYTTLLRPLQELQPDLAEQCILFAILIFADDVKDLLPTTQLHSKQMRDRYIKALYQHIRQRDSNKSSAEIAYRISRLMLLIPSITVSL</sequence>
<dbReference type="PROSITE" id="PS51843">
    <property type="entry name" value="NR_LBD"/>
    <property type="match status" value="1"/>
</dbReference>
<feature type="signal peptide" evidence="4">
    <location>
        <begin position="1"/>
        <end position="23"/>
    </location>
</feature>
<dbReference type="PANTHER" id="PTHR47630:SF4">
    <property type="entry name" value="NUCLEAR HORMONE RECEPTOR FAMILY MEMBER NHR-62"/>
    <property type="match status" value="1"/>
</dbReference>
<dbReference type="InterPro" id="IPR052499">
    <property type="entry name" value="C.elegans_NHRs"/>
</dbReference>
<dbReference type="InterPro" id="IPR000536">
    <property type="entry name" value="Nucl_hrmn_rcpt_lig-bd"/>
</dbReference>
<dbReference type="InterPro" id="IPR035500">
    <property type="entry name" value="NHR-like_dom_sf"/>
</dbReference>
<keyword evidence="4" id="KW-0732">Signal</keyword>
<feature type="chain" id="PRO_5005893108" evidence="4">
    <location>
        <begin position="24"/>
        <end position="217"/>
    </location>
</feature>
<dbReference type="Gene3D" id="1.10.565.10">
    <property type="entry name" value="Retinoid X Receptor"/>
    <property type="match status" value="1"/>
</dbReference>
<evidence type="ECO:0000259" key="5">
    <source>
        <dbReference type="PROSITE" id="PS51843"/>
    </source>
</evidence>
<accession>A0A0N5AAH7</accession>
<proteinExistence type="predicted"/>
<dbReference type="Proteomes" id="UP000046393">
    <property type="component" value="Unplaced"/>
</dbReference>
<evidence type="ECO:0000313" key="6">
    <source>
        <dbReference type="Proteomes" id="UP000046393"/>
    </source>
</evidence>